<dbReference type="EMBL" id="CP046235">
    <property type="protein sequence ID" value="WFD47699.1"/>
    <property type="molecule type" value="Genomic_DNA"/>
</dbReference>
<evidence type="ECO:0000313" key="6">
    <source>
        <dbReference type="Proteomes" id="UP000818624"/>
    </source>
</evidence>
<proteinExistence type="predicted"/>
<reference evidence="5 6" key="1">
    <citation type="journal article" date="2020" name="Elife">
        <title>Loss of centromere function drives karyotype evolution in closely related Malassezia species.</title>
        <authorList>
            <person name="Sankaranarayanan S.R."/>
            <person name="Ianiri G."/>
            <person name="Coelho M.A."/>
            <person name="Reza M.H."/>
            <person name="Thimmappa B.C."/>
            <person name="Ganguly P."/>
            <person name="Vadnala R.N."/>
            <person name="Sun S."/>
            <person name="Siddharthan R."/>
            <person name="Tellgren-Roth C."/>
            <person name="Dawson T.L."/>
            <person name="Heitman J."/>
            <person name="Sanyal K."/>
        </authorList>
    </citation>
    <scope>NUCLEOTIDE SEQUENCE [LARGE SCALE GENOMIC DNA]</scope>
    <source>
        <strain evidence="5">CBS14141</strain>
    </source>
</reference>
<keyword evidence="2" id="KW-0539">Nucleus</keyword>
<evidence type="ECO:0000256" key="3">
    <source>
        <dbReference type="SAM" id="Coils"/>
    </source>
</evidence>
<dbReference type="Proteomes" id="UP000818624">
    <property type="component" value="Chromosome 2"/>
</dbReference>
<dbReference type="PANTHER" id="PTHR13495:SF0">
    <property type="entry name" value="PSME3-INTERACTING PROTEIN"/>
    <property type="match status" value="1"/>
</dbReference>
<protein>
    <recommendedName>
        <fullName evidence="4">FAM192A/Fyv6 N-terminal domain-containing protein</fullName>
    </recommendedName>
</protein>
<dbReference type="PANTHER" id="PTHR13495">
    <property type="entry name" value="NEFA-INTERACTING NUCLEAR PROTEIN NIP30"/>
    <property type="match status" value="1"/>
</dbReference>
<accession>A0ABY8EQ85</accession>
<keyword evidence="6" id="KW-1185">Reference proteome</keyword>
<dbReference type="InterPro" id="IPR019331">
    <property type="entry name" value="FAM192A/Fyv6_N"/>
</dbReference>
<dbReference type="InterPro" id="IPR039845">
    <property type="entry name" value="FAM192A"/>
</dbReference>
<gene>
    <name evidence="5" type="ORF">GLX27_002355</name>
</gene>
<keyword evidence="3" id="KW-0175">Coiled coil</keyword>
<feature type="coiled-coil region" evidence="3">
    <location>
        <begin position="50"/>
        <end position="106"/>
    </location>
</feature>
<evidence type="ECO:0000313" key="5">
    <source>
        <dbReference type="EMBL" id="WFD47699.1"/>
    </source>
</evidence>
<evidence type="ECO:0000256" key="1">
    <source>
        <dbReference type="ARBA" id="ARBA00004123"/>
    </source>
</evidence>
<sequence length="114" mass="13996">MSAPSRFVSQDNVDEKKQREKELKEVYEWIGQEPPERAPYEDKYDPRPLYERLKEQQDRKQEEMDDMFRLANQYRGLDESETMFLADIARDKKRRDEERRKEEEAALQAFRKYV</sequence>
<comment type="subcellular location">
    <subcellularLocation>
        <location evidence="1">Nucleus</location>
    </subcellularLocation>
</comment>
<evidence type="ECO:0000259" key="4">
    <source>
        <dbReference type="Pfam" id="PF10187"/>
    </source>
</evidence>
<dbReference type="Pfam" id="PF10187">
    <property type="entry name" value="FAM192A_Fyv6_N"/>
    <property type="match status" value="1"/>
</dbReference>
<organism evidence="5 6">
    <name type="scientific">Malassezia furfur</name>
    <name type="common">Pityriasis versicolor infection agent</name>
    <name type="synonym">Pityrosporum furfur</name>
    <dbReference type="NCBI Taxonomy" id="55194"/>
    <lineage>
        <taxon>Eukaryota</taxon>
        <taxon>Fungi</taxon>
        <taxon>Dikarya</taxon>
        <taxon>Basidiomycota</taxon>
        <taxon>Ustilaginomycotina</taxon>
        <taxon>Malasseziomycetes</taxon>
        <taxon>Malasseziales</taxon>
        <taxon>Malasseziaceae</taxon>
        <taxon>Malassezia</taxon>
    </lineage>
</organism>
<feature type="domain" description="FAM192A/Fyv6 N-terminal" evidence="4">
    <location>
        <begin position="7"/>
        <end position="111"/>
    </location>
</feature>
<evidence type="ECO:0000256" key="2">
    <source>
        <dbReference type="ARBA" id="ARBA00023242"/>
    </source>
</evidence>
<name>A0ABY8EQ85_MALFU</name>